<evidence type="ECO:0000313" key="1">
    <source>
        <dbReference type="EMBL" id="CAH3166978.1"/>
    </source>
</evidence>
<organism evidence="1 2">
    <name type="scientific">Porites lobata</name>
    <dbReference type="NCBI Taxonomy" id="104759"/>
    <lineage>
        <taxon>Eukaryota</taxon>
        <taxon>Metazoa</taxon>
        <taxon>Cnidaria</taxon>
        <taxon>Anthozoa</taxon>
        <taxon>Hexacorallia</taxon>
        <taxon>Scleractinia</taxon>
        <taxon>Fungiina</taxon>
        <taxon>Poritidae</taxon>
        <taxon>Porites</taxon>
    </lineage>
</organism>
<dbReference type="EMBL" id="CALNXK010000139">
    <property type="protein sequence ID" value="CAH3166978.1"/>
    <property type="molecule type" value="Genomic_DNA"/>
</dbReference>
<reference evidence="1 2" key="1">
    <citation type="submission" date="2022-05" db="EMBL/GenBank/DDBJ databases">
        <authorList>
            <consortium name="Genoscope - CEA"/>
            <person name="William W."/>
        </authorList>
    </citation>
    <scope>NUCLEOTIDE SEQUENCE [LARGE SCALE GENOMIC DNA]</scope>
</reference>
<protein>
    <recommendedName>
        <fullName evidence="3">SGNH hydrolase-type esterase domain-containing protein</fullName>
    </recommendedName>
</protein>
<name>A0ABN8QMX6_9CNID</name>
<proteinExistence type="predicted"/>
<sequence length="104" mass="11615">MGGRTVKKLRLYDLGVVSALKPDVIILEIGTNDLVANRPEVVCSEIHDLVQLLLQSYSVRVIGVCEVIPRVRGPFFNVAAPILNQYLTDVLELCPNVFPWCHSR</sequence>
<dbReference type="InterPro" id="IPR036514">
    <property type="entry name" value="SGNH_hydro_sf"/>
</dbReference>
<dbReference type="Proteomes" id="UP001159405">
    <property type="component" value="Unassembled WGS sequence"/>
</dbReference>
<evidence type="ECO:0000313" key="2">
    <source>
        <dbReference type="Proteomes" id="UP001159405"/>
    </source>
</evidence>
<gene>
    <name evidence="1" type="ORF">PLOB_00007961</name>
</gene>
<dbReference type="SUPFAM" id="SSF52266">
    <property type="entry name" value="SGNH hydrolase"/>
    <property type="match status" value="1"/>
</dbReference>
<accession>A0ABN8QMX6</accession>
<comment type="caution">
    <text evidence="1">The sequence shown here is derived from an EMBL/GenBank/DDBJ whole genome shotgun (WGS) entry which is preliminary data.</text>
</comment>
<dbReference type="Gene3D" id="3.40.50.1110">
    <property type="entry name" value="SGNH hydrolase"/>
    <property type="match status" value="1"/>
</dbReference>
<keyword evidence="2" id="KW-1185">Reference proteome</keyword>
<evidence type="ECO:0008006" key="3">
    <source>
        <dbReference type="Google" id="ProtNLM"/>
    </source>
</evidence>
<feature type="non-terminal residue" evidence="1">
    <location>
        <position position="104"/>
    </location>
</feature>